<gene>
    <name evidence="2" type="ORF">ZIOFF_061138</name>
</gene>
<organism evidence="2 3">
    <name type="scientific">Zingiber officinale</name>
    <name type="common">Ginger</name>
    <name type="synonym">Amomum zingiber</name>
    <dbReference type="NCBI Taxonomy" id="94328"/>
    <lineage>
        <taxon>Eukaryota</taxon>
        <taxon>Viridiplantae</taxon>
        <taxon>Streptophyta</taxon>
        <taxon>Embryophyta</taxon>
        <taxon>Tracheophyta</taxon>
        <taxon>Spermatophyta</taxon>
        <taxon>Magnoliopsida</taxon>
        <taxon>Liliopsida</taxon>
        <taxon>Zingiberales</taxon>
        <taxon>Zingiberaceae</taxon>
        <taxon>Zingiber</taxon>
    </lineage>
</organism>
<evidence type="ECO:0000313" key="3">
    <source>
        <dbReference type="Proteomes" id="UP000734854"/>
    </source>
</evidence>
<feature type="region of interest" description="Disordered" evidence="1">
    <location>
        <begin position="48"/>
        <end position="77"/>
    </location>
</feature>
<dbReference type="AlphaFoldDB" id="A0A8J5EYY8"/>
<protein>
    <submittedName>
        <fullName evidence="2">Uncharacterized protein</fullName>
    </submittedName>
</protein>
<keyword evidence="3" id="KW-1185">Reference proteome</keyword>
<proteinExistence type="predicted"/>
<evidence type="ECO:0000256" key="1">
    <source>
        <dbReference type="SAM" id="MobiDB-lite"/>
    </source>
</evidence>
<reference evidence="2 3" key="1">
    <citation type="submission" date="2020-08" db="EMBL/GenBank/DDBJ databases">
        <title>Plant Genome Project.</title>
        <authorList>
            <person name="Zhang R.-G."/>
        </authorList>
    </citation>
    <scope>NUCLEOTIDE SEQUENCE [LARGE SCALE GENOMIC DNA]</scope>
    <source>
        <tissue evidence="2">Rhizome</tissue>
    </source>
</reference>
<sequence length="427" mass="48704">MDDLDCKMKMLSRDYEVTKENEAIAARNNDQTRNLDLDKAKTIAQGLIPEDVSSIGSDPDDPNDPRNWYSTIGFSPPEHTPTLQDVVPFLIPQESSSNWHHNYAFTNDDDDYLEYIQYLALQDTLPEEEFINPFAEGGEGTSTSPINNSPNEILAAGREGEGEEWLSDYPPLRALSEQVYSQQAVSQYRPPQDTVMGPVGYPPRIAKQEPVSLAPSYQPARGQFKRREPSEWNLPSAQQPTGAILTIPIQLHMFDDVFMRWKSISKNVVASQNFTDPLEKIEFIENLLGGVEKLTWIQWRMAYPNEFQEPGTRVLMRGCHIAMTAIHKPIQLAHWGCMHIDVGLLQRTTGRSSISMEECISYDYEGPYLFCAVASMYTREREATRRFALKEAQSPRMRAIKETPLRKLNLLERELSKRFTLKEAQPP</sequence>
<comment type="caution">
    <text evidence="2">The sequence shown here is derived from an EMBL/GenBank/DDBJ whole genome shotgun (WGS) entry which is preliminary data.</text>
</comment>
<name>A0A8J5EYY8_ZINOF</name>
<accession>A0A8J5EYY8</accession>
<dbReference type="Proteomes" id="UP000734854">
    <property type="component" value="Unassembled WGS sequence"/>
</dbReference>
<evidence type="ECO:0000313" key="2">
    <source>
        <dbReference type="EMBL" id="KAG6477708.1"/>
    </source>
</evidence>
<dbReference type="EMBL" id="JACMSC010000017">
    <property type="protein sequence ID" value="KAG6477708.1"/>
    <property type="molecule type" value="Genomic_DNA"/>
</dbReference>